<dbReference type="AlphaFoldDB" id="A0A318KY77"/>
<protein>
    <submittedName>
        <fullName evidence="2">Uncharacterized protein DUF3796</fullName>
    </submittedName>
</protein>
<name>A0A318KY77_9FIRM</name>
<dbReference type="Pfam" id="PF09946">
    <property type="entry name" value="DUF2178"/>
    <property type="match status" value="1"/>
</dbReference>
<proteinExistence type="predicted"/>
<dbReference type="STRING" id="1034346.GCA_000313565_01986"/>
<feature type="transmembrane region" description="Helical" evidence="1">
    <location>
        <begin position="95"/>
        <end position="112"/>
    </location>
</feature>
<feature type="transmembrane region" description="Helical" evidence="1">
    <location>
        <begin position="185"/>
        <end position="209"/>
    </location>
</feature>
<dbReference type="InterPro" id="IPR019235">
    <property type="entry name" value="DUF2178_TM"/>
</dbReference>
<accession>A0A318KY77</accession>
<dbReference type="EMBL" id="QJKH01000003">
    <property type="protein sequence ID" value="PXX80596.1"/>
    <property type="molecule type" value="Genomic_DNA"/>
</dbReference>
<feature type="transmembrane region" description="Helical" evidence="1">
    <location>
        <begin position="158"/>
        <end position="179"/>
    </location>
</feature>
<dbReference type="RefSeq" id="WP_022938291.1">
    <property type="nucleotide sequence ID" value="NZ_CABKRQ010000005.1"/>
</dbReference>
<comment type="caution">
    <text evidence="2">The sequence shown here is derived from an EMBL/GenBank/DDBJ whole genome shotgun (WGS) entry which is preliminary data.</text>
</comment>
<reference evidence="2 3" key="1">
    <citation type="submission" date="2018-05" db="EMBL/GenBank/DDBJ databases">
        <title>Genomic Encyclopedia of Type Strains, Phase IV (KMG-IV): sequencing the most valuable type-strain genomes for metagenomic binning, comparative biology and taxonomic classification.</title>
        <authorList>
            <person name="Goeker M."/>
        </authorList>
    </citation>
    <scope>NUCLEOTIDE SEQUENCE [LARGE SCALE GENOMIC DNA]</scope>
    <source>
        <strain evidence="2 3">JC118</strain>
    </source>
</reference>
<keyword evidence="1" id="KW-0812">Transmembrane</keyword>
<keyword evidence="3" id="KW-1185">Reference proteome</keyword>
<feature type="transmembrane region" description="Helical" evidence="1">
    <location>
        <begin position="53"/>
        <end position="74"/>
    </location>
</feature>
<keyword evidence="1" id="KW-0472">Membrane</keyword>
<sequence>MNKSKIKGLTIAGILIVVLMLLSVGYDLFYNAGRIVYPMDASAYVFQLSDLPLLASILMLLIYICVVIIILFKANLNRQKALPAQNKTRKISPKLGYLGFLGFLGFAGIWTYQIDASIFPFCFFVFFGFFSFFLEGKMSDTLIDERFQQNAQAAQLKALKIGFTIIFLAVIIVSQGRFIHNLDMIAIILTITLSLDIALTLFLCEYFLYRLDHDEQLSE</sequence>
<evidence type="ECO:0000313" key="2">
    <source>
        <dbReference type="EMBL" id="PXX80596.1"/>
    </source>
</evidence>
<feature type="transmembrane region" description="Helical" evidence="1">
    <location>
        <begin position="12"/>
        <end position="33"/>
    </location>
</feature>
<keyword evidence="1" id="KW-1133">Transmembrane helix</keyword>
<evidence type="ECO:0000313" key="3">
    <source>
        <dbReference type="Proteomes" id="UP000247612"/>
    </source>
</evidence>
<feature type="transmembrane region" description="Helical" evidence="1">
    <location>
        <begin position="118"/>
        <end position="137"/>
    </location>
</feature>
<organism evidence="2 3">
    <name type="scientific">Dielma fastidiosa</name>
    <dbReference type="NCBI Taxonomy" id="1034346"/>
    <lineage>
        <taxon>Bacteria</taxon>
        <taxon>Bacillati</taxon>
        <taxon>Bacillota</taxon>
        <taxon>Erysipelotrichia</taxon>
        <taxon>Erysipelotrichales</taxon>
        <taxon>Erysipelotrichaceae</taxon>
        <taxon>Dielma</taxon>
    </lineage>
</organism>
<dbReference type="Proteomes" id="UP000247612">
    <property type="component" value="Unassembled WGS sequence"/>
</dbReference>
<evidence type="ECO:0000256" key="1">
    <source>
        <dbReference type="SAM" id="Phobius"/>
    </source>
</evidence>
<gene>
    <name evidence="2" type="ORF">DES51_103192</name>
</gene>